<evidence type="ECO:0000313" key="3">
    <source>
        <dbReference type="Proteomes" id="UP000233551"/>
    </source>
</evidence>
<dbReference type="Proteomes" id="UP000233551">
    <property type="component" value="Unassembled WGS sequence"/>
</dbReference>
<comment type="caution">
    <text evidence="2">The sequence shown here is derived from an EMBL/GenBank/DDBJ whole genome shotgun (WGS) entry which is preliminary data.</text>
</comment>
<gene>
    <name evidence="2" type="ORF">CRG98_033403</name>
</gene>
<reference evidence="2 3" key="1">
    <citation type="submission" date="2017-11" db="EMBL/GenBank/DDBJ databases">
        <title>De-novo sequencing of pomegranate (Punica granatum L.) genome.</title>
        <authorList>
            <person name="Akparov Z."/>
            <person name="Amiraslanov A."/>
            <person name="Hajiyeva S."/>
            <person name="Abbasov M."/>
            <person name="Kaur K."/>
            <person name="Hamwieh A."/>
            <person name="Solovyev V."/>
            <person name="Salamov A."/>
            <person name="Braich B."/>
            <person name="Kosarev P."/>
            <person name="Mahmoud A."/>
            <person name="Hajiyev E."/>
            <person name="Babayeva S."/>
            <person name="Izzatullayeva V."/>
            <person name="Mammadov A."/>
            <person name="Mammadov A."/>
            <person name="Sharifova S."/>
            <person name="Ojaghi J."/>
            <person name="Eynullazada K."/>
            <person name="Bayramov B."/>
            <person name="Abdulazimova A."/>
            <person name="Shahmuradov I."/>
        </authorList>
    </citation>
    <scope>NUCLEOTIDE SEQUENCE [LARGE SCALE GENOMIC DNA]</scope>
    <source>
        <strain evidence="3">cv. AG2017</strain>
        <tissue evidence="2">Leaf</tissue>
    </source>
</reference>
<dbReference type="EMBL" id="PGOL01002668">
    <property type="protein sequence ID" value="PKI46198.1"/>
    <property type="molecule type" value="Genomic_DNA"/>
</dbReference>
<organism evidence="2 3">
    <name type="scientific">Punica granatum</name>
    <name type="common">Pomegranate</name>
    <dbReference type="NCBI Taxonomy" id="22663"/>
    <lineage>
        <taxon>Eukaryota</taxon>
        <taxon>Viridiplantae</taxon>
        <taxon>Streptophyta</taxon>
        <taxon>Embryophyta</taxon>
        <taxon>Tracheophyta</taxon>
        <taxon>Spermatophyta</taxon>
        <taxon>Magnoliopsida</taxon>
        <taxon>eudicotyledons</taxon>
        <taxon>Gunneridae</taxon>
        <taxon>Pentapetalae</taxon>
        <taxon>rosids</taxon>
        <taxon>malvids</taxon>
        <taxon>Myrtales</taxon>
        <taxon>Lythraceae</taxon>
        <taxon>Punica</taxon>
    </lineage>
</organism>
<name>A0A2I0IQC3_PUNGR</name>
<dbReference type="AlphaFoldDB" id="A0A2I0IQC3"/>
<proteinExistence type="predicted"/>
<evidence type="ECO:0000256" key="1">
    <source>
        <dbReference type="SAM" id="MobiDB-lite"/>
    </source>
</evidence>
<accession>A0A2I0IQC3</accession>
<keyword evidence="3" id="KW-1185">Reference proteome</keyword>
<protein>
    <submittedName>
        <fullName evidence="2">Uncharacterized protein</fullName>
    </submittedName>
</protein>
<feature type="compositionally biased region" description="Basic and acidic residues" evidence="1">
    <location>
        <begin position="122"/>
        <end position="139"/>
    </location>
</feature>
<sequence>MSHKETEHGQCFRLSLGSHANTLNDFQAIEKTYLFLERLNCTTHLGLPSPLPLAAPVHPERSLTCMHAFAWTSTSRAPAYVPSTRSSARARLLAHACPPSNSLTCALVASLRACARPAARPKSLERIARAPEHPSKDPIESPDSQTLP</sequence>
<evidence type="ECO:0000313" key="2">
    <source>
        <dbReference type="EMBL" id="PKI46198.1"/>
    </source>
</evidence>
<feature type="region of interest" description="Disordered" evidence="1">
    <location>
        <begin position="118"/>
        <end position="148"/>
    </location>
</feature>